<dbReference type="SUPFAM" id="SSF54427">
    <property type="entry name" value="NTF2-like"/>
    <property type="match status" value="1"/>
</dbReference>
<dbReference type="Gene3D" id="3.10.450.240">
    <property type="match status" value="1"/>
</dbReference>
<dbReference type="Proteomes" id="UP001322481">
    <property type="component" value="Chromosome"/>
</dbReference>
<comment type="similarity">
    <text evidence="2">Belongs to the Tim44 family.</text>
</comment>
<feature type="compositionally biased region" description="Polar residues" evidence="5">
    <location>
        <begin position="53"/>
        <end position="64"/>
    </location>
</feature>
<evidence type="ECO:0000313" key="8">
    <source>
        <dbReference type="EMBL" id="WQB99645.1"/>
    </source>
</evidence>
<feature type="domain" description="Tim44-like" evidence="7">
    <location>
        <begin position="59"/>
        <end position="205"/>
    </location>
</feature>
<organism evidence="8 9">
    <name type="scientific">Mesorhizobium huakuii</name>
    <dbReference type="NCBI Taxonomy" id="28104"/>
    <lineage>
        <taxon>Bacteria</taxon>
        <taxon>Pseudomonadati</taxon>
        <taxon>Pseudomonadota</taxon>
        <taxon>Alphaproteobacteria</taxon>
        <taxon>Hyphomicrobiales</taxon>
        <taxon>Phyllobacteriaceae</taxon>
        <taxon>Mesorhizobium</taxon>
    </lineage>
</organism>
<dbReference type="Pfam" id="PF04280">
    <property type="entry name" value="Tim44"/>
    <property type="match status" value="1"/>
</dbReference>
<keyword evidence="9" id="KW-1185">Reference proteome</keyword>
<dbReference type="PANTHER" id="PTHR10721:SF1">
    <property type="entry name" value="MITOCHONDRIAL IMPORT INNER MEMBRANE TRANSLOCASE SUBUNIT TIM44"/>
    <property type="match status" value="1"/>
</dbReference>
<evidence type="ECO:0000256" key="4">
    <source>
        <dbReference type="ARBA" id="ARBA00023136"/>
    </source>
</evidence>
<evidence type="ECO:0000259" key="7">
    <source>
        <dbReference type="SMART" id="SM00978"/>
    </source>
</evidence>
<keyword evidence="3" id="KW-0809">Transit peptide</keyword>
<evidence type="ECO:0000256" key="3">
    <source>
        <dbReference type="ARBA" id="ARBA00022946"/>
    </source>
</evidence>
<dbReference type="PANTHER" id="PTHR10721">
    <property type="entry name" value="MITOCHONDRIAL IMPORT INNER MEMBRANE TRANSLOCASE SUBUNIT TIM44"/>
    <property type="match status" value="1"/>
</dbReference>
<evidence type="ECO:0000256" key="2">
    <source>
        <dbReference type="ARBA" id="ARBA00009597"/>
    </source>
</evidence>
<accession>A0ABZ0VQW7</accession>
<keyword evidence="4 6" id="KW-0472">Membrane</keyword>
<feature type="region of interest" description="Disordered" evidence="5">
    <location>
        <begin position="36"/>
        <end position="65"/>
    </location>
</feature>
<reference evidence="8 9" key="1">
    <citation type="submission" date="2023-11" db="EMBL/GenBank/DDBJ databases">
        <authorList>
            <person name="Panchal A.K."/>
            <person name="Meaney J.S."/>
            <person name="Karas B.J."/>
            <person name="diCenzo G.C."/>
        </authorList>
    </citation>
    <scope>NUCLEOTIDE SEQUENCE [LARGE SCALE GENOMIC DNA]</scope>
    <source>
        <strain evidence="8 9">NZP2235</strain>
    </source>
</reference>
<dbReference type="EMBL" id="CP139858">
    <property type="protein sequence ID" value="WQB99645.1"/>
    <property type="molecule type" value="Genomic_DNA"/>
</dbReference>
<comment type="subcellular location">
    <subcellularLocation>
        <location evidence="1">Membrane</location>
    </subcellularLocation>
</comment>
<sequence length="206" mass="22573">MNETADPNNQILLVAIIAFYWALLGIWDQLLPRSGEDKAKRDDAPTDRRTSGAEHTSSADTSSEGIRKIDPDFDVAAFLAGAKTAYETILRAYVDSDIQTLKRLVGPEVLDTFKRAIAGRRDREETLHLTFIGTSEAKVVDTLEEDGTAEVVVRFVSDVVSVTRSANDAIVAGDPEQIVEVIDTWTFACEIPSTKLNWMLIATDGG</sequence>
<dbReference type="InterPro" id="IPR007379">
    <property type="entry name" value="Tim44-like_dom"/>
</dbReference>
<feature type="transmembrane region" description="Helical" evidence="6">
    <location>
        <begin position="12"/>
        <end position="31"/>
    </location>
</feature>
<evidence type="ECO:0000256" key="5">
    <source>
        <dbReference type="SAM" id="MobiDB-lite"/>
    </source>
</evidence>
<evidence type="ECO:0000256" key="1">
    <source>
        <dbReference type="ARBA" id="ARBA00004370"/>
    </source>
</evidence>
<dbReference type="InterPro" id="IPR039544">
    <property type="entry name" value="Tim44-like"/>
</dbReference>
<keyword evidence="6" id="KW-1133">Transmembrane helix</keyword>
<feature type="compositionally biased region" description="Basic and acidic residues" evidence="5">
    <location>
        <begin position="36"/>
        <end position="52"/>
    </location>
</feature>
<gene>
    <name evidence="8" type="ORF">U0R22_003833</name>
</gene>
<evidence type="ECO:0000313" key="9">
    <source>
        <dbReference type="Proteomes" id="UP001322481"/>
    </source>
</evidence>
<dbReference type="RefSeq" id="WP_322414425.1">
    <property type="nucleotide sequence ID" value="NZ_CP139858.1"/>
</dbReference>
<evidence type="ECO:0000256" key="6">
    <source>
        <dbReference type="SAM" id="Phobius"/>
    </source>
</evidence>
<proteinExistence type="inferred from homology"/>
<dbReference type="NCBIfam" id="NF033779">
    <property type="entry name" value="Tim44_TimA_adap"/>
    <property type="match status" value="1"/>
</dbReference>
<dbReference type="SMART" id="SM00978">
    <property type="entry name" value="Tim44"/>
    <property type="match status" value="1"/>
</dbReference>
<name>A0ABZ0VQW7_9HYPH</name>
<dbReference type="InterPro" id="IPR032710">
    <property type="entry name" value="NTF2-like_dom_sf"/>
</dbReference>
<protein>
    <submittedName>
        <fullName evidence="8">Tim44/TimA family putative adaptor protein</fullName>
    </submittedName>
</protein>
<keyword evidence="6" id="KW-0812">Transmembrane</keyword>